<dbReference type="Gene3D" id="1.10.530.10">
    <property type="match status" value="1"/>
</dbReference>
<gene>
    <name evidence="4" type="ORF">CG50_14025</name>
</gene>
<dbReference type="InterPro" id="IPR023346">
    <property type="entry name" value="Lysozyme-like_dom_sf"/>
</dbReference>
<comment type="similarity">
    <text evidence="2">Belongs to the virb1 family.</text>
</comment>
<comment type="similarity">
    <text evidence="1">Belongs to the transglycosylase Slt family.</text>
</comment>
<keyword evidence="5" id="KW-1185">Reference proteome</keyword>
<dbReference type="Pfam" id="PF01464">
    <property type="entry name" value="SLT"/>
    <property type="match status" value="1"/>
</dbReference>
<evidence type="ECO:0000259" key="3">
    <source>
        <dbReference type="Pfam" id="PF01464"/>
    </source>
</evidence>
<name>A0A086Y181_9RHOB</name>
<protein>
    <submittedName>
        <fullName evidence="4">Lytic murein transglycosylase</fullName>
    </submittedName>
</protein>
<dbReference type="EMBL" id="JFZB01000007">
    <property type="protein sequence ID" value="KFI28031.1"/>
    <property type="molecule type" value="Genomic_DNA"/>
</dbReference>
<dbReference type="GO" id="GO:0000270">
    <property type="term" value="P:peptidoglycan metabolic process"/>
    <property type="evidence" value="ECO:0007669"/>
    <property type="project" value="InterPro"/>
</dbReference>
<dbReference type="SUPFAM" id="SSF53955">
    <property type="entry name" value="Lysozyme-like"/>
    <property type="match status" value="1"/>
</dbReference>
<dbReference type="PANTHER" id="PTHR37423">
    <property type="entry name" value="SOLUBLE LYTIC MUREIN TRANSGLYCOSYLASE-RELATED"/>
    <property type="match status" value="1"/>
</dbReference>
<accession>A0A086Y181</accession>
<dbReference type="AlphaFoldDB" id="A0A086Y181"/>
<dbReference type="InterPro" id="IPR008258">
    <property type="entry name" value="Transglycosylase_SLT_dom_1"/>
</dbReference>
<dbReference type="GO" id="GO:0016020">
    <property type="term" value="C:membrane"/>
    <property type="evidence" value="ECO:0007669"/>
    <property type="project" value="InterPro"/>
</dbReference>
<dbReference type="GO" id="GO:0008933">
    <property type="term" value="F:peptidoglycan lytic transglycosylase activity"/>
    <property type="evidence" value="ECO:0007669"/>
    <property type="project" value="InterPro"/>
</dbReference>
<evidence type="ECO:0000256" key="2">
    <source>
        <dbReference type="ARBA" id="ARBA00009387"/>
    </source>
</evidence>
<evidence type="ECO:0000256" key="1">
    <source>
        <dbReference type="ARBA" id="ARBA00007734"/>
    </source>
</evidence>
<evidence type="ECO:0000313" key="4">
    <source>
        <dbReference type="EMBL" id="KFI28031.1"/>
    </source>
</evidence>
<reference evidence="4 5" key="1">
    <citation type="submission" date="2014-03" db="EMBL/GenBank/DDBJ databases">
        <title>Genome of Paenirhodobacter enshiensis DW2-9.</title>
        <authorList>
            <person name="Wang D."/>
            <person name="Wang G."/>
        </authorList>
    </citation>
    <scope>NUCLEOTIDE SEQUENCE [LARGE SCALE GENOMIC DNA]</scope>
    <source>
        <strain evidence="4 5">DW2-9</strain>
    </source>
</reference>
<organism evidence="4 5">
    <name type="scientific">Paenirhodobacter enshiensis</name>
    <dbReference type="NCBI Taxonomy" id="1105367"/>
    <lineage>
        <taxon>Bacteria</taxon>
        <taxon>Pseudomonadati</taxon>
        <taxon>Pseudomonadota</taxon>
        <taxon>Alphaproteobacteria</taxon>
        <taxon>Rhodobacterales</taxon>
        <taxon>Rhodobacter group</taxon>
        <taxon>Paenirhodobacter</taxon>
    </lineage>
</organism>
<comment type="caution">
    <text evidence="4">The sequence shown here is derived from an EMBL/GenBank/DDBJ whole genome shotgun (WGS) entry which is preliminary data.</text>
</comment>
<dbReference type="PANTHER" id="PTHR37423:SF2">
    <property type="entry name" value="MEMBRANE-BOUND LYTIC MUREIN TRANSGLYCOSYLASE C"/>
    <property type="match status" value="1"/>
</dbReference>
<dbReference type="Proteomes" id="UP000028824">
    <property type="component" value="Unassembled WGS sequence"/>
</dbReference>
<dbReference type="InterPro" id="IPR000189">
    <property type="entry name" value="Transglyc_AS"/>
</dbReference>
<sequence>MGLAFGTGHSAFAEINNGTPTVNYFQPKRVQPPAPGTKRLLTIQIDPTEQARDLAAWQERPFAQPTVRRGFGNGSALDAPQGSTNYAWFWTQVSTAIGDRTGRFDKAMAALAMGPNGQGVRAPRLERLQDIASRHGREILAATIGTEVSPALVLAVISTESGGRADAISSAGAVGLMQLIPATATRFNVDDSTDPMKNIRGGVAYLDWLMKEFDRDPLMVIAAYNAGENAVLRAGGVPPYAETRDYVPKVLAAWQVARGLCLSPPDLVTDGCVFAVRSGG</sequence>
<feature type="domain" description="Transglycosylase SLT" evidence="3">
    <location>
        <begin position="144"/>
        <end position="236"/>
    </location>
</feature>
<dbReference type="PROSITE" id="PS00922">
    <property type="entry name" value="TRANSGLYCOSYLASE"/>
    <property type="match status" value="1"/>
</dbReference>
<dbReference type="STRING" id="1105367.CG50_14025"/>
<evidence type="ECO:0000313" key="5">
    <source>
        <dbReference type="Proteomes" id="UP000028824"/>
    </source>
</evidence>
<dbReference type="CDD" id="cd00254">
    <property type="entry name" value="LT-like"/>
    <property type="match status" value="1"/>
</dbReference>
<proteinExistence type="inferred from homology"/>
<dbReference type="eggNOG" id="COG0741">
    <property type="taxonomic scope" value="Bacteria"/>
</dbReference>